<comment type="caution">
    <text evidence="1">The sequence shown here is derived from an EMBL/GenBank/DDBJ whole genome shotgun (WGS) entry which is preliminary data.</text>
</comment>
<dbReference type="RefSeq" id="WP_235821428.1">
    <property type="nucleotide sequence ID" value="NZ_BMHB01000001.1"/>
</dbReference>
<organism evidence="1 2">
    <name type="scientific">Gottfriedia solisilvae</name>
    <dbReference type="NCBI Taxonomy" id="1516104"/>
    <lineage>
        <taxon>Bacteria</taxon>
        <taxon>Bacillati</taxon>
        <taxon>Bacillota</taxon>
        <taxon>Bacilli</taxon>
        <taxon>Bacillales</taxon>
        <taxon>Bacillaceae</taxon>
        <taxon>Gottfriedia</taxon>
    </lineage>
</organism>
<reference evidence="2" key="1">
    <citation type="journal article" date="2019" name="Int. J. Syst. Evol. Microbiol.">
        <title>The Global Catalogue of Microorganisms (GCM) 10K type strain sequencing project: providing services to taxonomists for standard genome sequencing and annotation.</title>
        <authorList>
            <consortium name="The Broad Institute Genomics Platform"/>
            <consortium name="The Broad Institute Genome Sequencing Center for Infectious Disease"/>
            <person name="Wu L."/>
            <person name="Ma J."/>
        </authorList>
    </citation>
    <scope>NUCLEOTIDE SEQUENCE [LARGE SCALE GENOMIC DNA]</scope>
    <source>
        <strain evidence="2">CGMCC 1.14993</strain>
    </source>
</reference>
<proteinExistence type="predicted"/>
<dbReference type="Gene3D" id="1.25.40.10">
    <property type="entry name" value="Tetratricopeptide repeat domain"/>
    <property type="match status" value="1"/>
</dbReference>
<evidence type="ECO:0000313" key="1">
    <source>
        <dbReference type="EMBL" id="GGI15343.1"/>
    </source>
</evidence>
<sequence>MEEIIQKPSFTHREIAVTCFNKVWDLLVLENRTEKESEEMVHLCHSSFWHWTMVQEHTPTNLSIGYWQLSRVYAVTGKGETALHYAEKCIEISTNAELKPFYIAYAHEAAARAYKGLGEAVKCQESLETAFHFTSQVVDDESKGWLTKDLENIQS</sequence>
<evidence type="ECO:0000313" key="2">
    <source>
        <dbReference type="Proteomes" id="UP000626244"/>
    </source>
</evidence>
<gene>
    <name evidence="1" type="ORF">GCM10007380_27500</name>
</gene>
<protein>
    <submittedName>
        <fullName evidence="1">Uncharacterized protein</fullName>
    </submittedName>
</protein>
<dbReference type="InterPro" id="IPR011990">
    <property type="entry name" value="TPR-like_helical_dom_sf"/>
</dbReference>
<dbReference type="EMBL" id="BMHB01000001">
    <property type="protein sequence ID" value="GGI15343.1"/>
    <property type="molecule type" value="Genomic_DNA"/>
</dbReference>
<keyword evidence="2" id="KW-1185">Reference proteome</keyword>
<name>A0A8J3AJ24_9BACI</name>
<dbReference type="SUPFAM" id="SSF48452">
    <property type="entry name" value="TPR-like"/>
    <property type="match status" value="1"/>
</dbReference>
<accession>A0A8J3AJ24</accession>
<dbReference type="AlphaFoldDB" id="A0A8J3AJ24"/>
<dbReference type="Proteomes" id="UP000626244">
    <property type="component" value="Unassembled WGS sequence"/>
</dbReference>